<evidence type="ECO:0000256" key="4">
    <source>
        <dbReference type="SAM" id="Coils"/>
    </source>
</evidence>
<protein>
    <recommendedName>
        <fullName evidence="6">CCDC113/CCDC96 coiled-coil domain-containing protein</fullName>
    </recommendedName>
</protein>
<name>A0A0L0H7N0_SPIPD</name>
<feature type="region of interest" description="Disordered" evidence="5">
    <location>
        <begin position="261"/>
        <end position="280"/>
    </location>
</feature>
<dbReference type="GO" id="GO:0005930">
    <property type="term" value="C:axoneme"/>
    <property type="evidence" value="ECO:0007669"/>
    <property type="project" value="TreeGrafter"/>
</dbReference>
<feature type="compositionally biased region" description="Polar residues" evidence="5">
    <location>
        <begin position="80"/>
        <end position="94"/>
    </location>
</feature>
<dbReference type="EMBL" id="KQ257463">
    <property type="protein sequence ID" value="KNC97545.1"/>
    <property type="molecule type" value="Genomic_DNA"/>
</dbReference>
<gene>
    <name evidence="7" type="ORF">SPPG_07021</name>
</gene>
<evidence type="ECO:0000256" key="1">
    <source>
        <dbReference type="ARBA" id="ARBA00004138"/>
    </source>
</evidence>
<dbReference type="PANTHER" id="PTHR15654:SF1">
    <property type="entry name" value="COILED-COIL DOMAIN-CONTAINING PROTEIN 96"/>
    <property type="match status" value="1"/>
</dbReference>
<evidence type="ECO:0000259" key="6">
    <source>
        <dbReference type="Pfam" id="PF13870"/>
    </source>
</evidence>
<evidence type="ECO:0000256" key="3">
    <source>
        <dbReference type="ARBA" id="ARBA00023273"/>
    </source>
</evidence>
<dbReference type="eggNOG" id="ENOG502QS75">
    <property type="taxonomic scope" value="Eukaryota"/>
</dbReference>
<feature type="domain" description="CCDC113/CCDC96 coiled-coil" evidence="6">
    <location>
        <begin position="361"/>
        <end position="532"/>
    </location>
</feature>
<sequence length="550" mass="61409">MADQNIQPEEDSVNGELRENVDAVEPSAESQAQQVPAQGESDEPGQGEQAQAEPTQDQQGQAEQTELQTEHAQDEVIQEDQLQGEPTPTDQLGAQDNEIPTEEEQSIPLTTDATEADALHTPARSPTPTAPLPLSPEPSQQDTQFVPPTARTLQSPPPSTPTYTFQNTDPSTLDAPITLTTPLSRVGSGASTPVEVGYIPPTTPTQEESVQEEEQVVPEPIPQGLDREELVAKIRAELDGKDKLQVRNVALQNRLGEYFRKKRTDETRETDPKPPTDLTTRYTTSLSTLLTLNQTLQALHQTHTKLSTDYLTKLTQKQEEAAAKAAEFSTYKRAIAQAAENSRTGRKIAPKVLEGLEINEERKEAEVIEVRLENIKLRNRLRRSEGLLRQKEELADGLHLIDFEQLKIENATYNEKIEDRNEDLLKLRKKITTIVQVLTHVKEKLHHLSHETRVLQDTLGGLDEQVMRKRDELPVKKGERDKLRNENAELRKRAGLLGSVGLLRDFEKHADEAQALHGQINALRTRHAELSAEMLGVKRKIQKAQIVGAI</sequence>
<dbReference type="InterPro" id="IPR051885">
    <property type="entry name" value="CC_CF"/>
</dbReference>
<feature type="coiled-coil region" evidence="4">
    <location>
        <begin position="473"/>
        <end position="533"/>
    </location>
</feature>
<dbReference type="InterPro" id="IPR025254">
    <property type="entry name" value="CCDC113/CCDC96_CC"/>
</dbReference>
<accession>A0A0L0H7N0</accession>
<dbReference type="Proteomes" id="UP000053201">
    <property type="component" value="Unassembled WGS sequence"/>
</dbReference>
<dbReference type="OrthoDB" id="10254794at2759"/>
<dbReference type="OMA" id="ITHWREN"/>
<evidence type="ECO:0000256" key="5">
    <source>
        <dbReference type="SAM" id="MobiDB-lite"/>
    </source>
</evidence>
<evidence type="ECO:0000313" key="7">
    <source>
        <dbReference type="EMBL" id="KNC97545.1"/>
    </source>
</evidence>
<dbReference type="Pfam" id="PF13870">
    <property type="entry name" value="CCDC113_CCDC96_CC"/>
    <property type="match status" value="1"/>
</dbReference>
<keyword evidence="2 4" id="KW-0175">Coiled coil</keyword>
<evidence type="ECO:0000256" key="2">
    <source>
        <dbReference type="ARBA" id="ARBA00023054"/>
    </source>
</evidence>
<dbReference type="RefSeq" id="XP_016605585.1">
    <property type="nucleotide sequence ID" value="XM_016755197.1"/>
</dbReference>
<keyword evidence="3" id="KW-0966">Cell projection</keyword>
<dbReference type="STRING" id="645134.A0A0L0H7N0"/>
<dbReference type="GO" id="GO:0060271">
    <property type="term" value="P:cilium assembly"/>
    <property type="evidence" value="ECO:0007669"/>
    <property type="project" value="TreeGrafter"/>
</dbReference>
<reference evidence="7 8" key="1">
    <citation type="submission" date="2009-08" db="EMBL/GenBank/DDBJ databases">
        <title>The Genome Sequence of Spizellomyces punctatus strain DAOM BR117.</title>
        <authorList>
            <consortium name="The Broad Institute Genome Sequencing Platform"/>
            <person name="Russ C."/>
            <person name="Cuomo C."/>
            <person name="Shea T."/>
            <person name="Young S.K."/>
            <person name="Zeng Q."/>
            <person name="Koehrsen M."/>
            <person name="Haas B."/>
            <person name="Borodovsky M."/>
            <person name="Guigo R."/>
            <person name="Alvarado L."/>
            <person name="Berlin A."/>
            <person name="Bochicchio J."/>
            <person name="Borenstein D."/>
            <person name="Chapman S."/>
            <person name="Chen Z."/>
            <person name="Engels R."/>
            <person name="Freedman E."/>
            <person name="Gellesch M."/>
            <person name="Goldberg J."/>
            <person name="Griggs A."/>
            <person name="Gujja S."/>
            <person name="Heiman D."/>
            <person name="Hepburn T."/>
            <person name="Howarth C."/>
            <person name="Jen D."/>
            <person name="Larson L."/>
            <person name="Lewis B."/>
            <person name="Mehta T."/>
            <person name="Park D."/>
            <person name="Pearson M."/>
            <person name="Roberts A."/>
            <person name="Saif S."/>
            <person name="Shenoy N."/>
            <person name="Sisk P."/>
            <person name="Stolte C."/>
            <person name="Sykes S."/>
            <person name="Thomson T."/>
            <person name="Walk T."/>
            <person name="White J."/>
            <person name="Yandava C."/>
            <person name="Burger G."/>
            <person name="Gray M.W."/>
            <person name="Holland P.W.H."/>
            <person name="King N."/>
            <person name="Lang F.B.F."/>
            <person name="Roger A.J."/>
            <person name="Ruiz-Trillo I."/>
            <person name="Lander E."/>
            <person name="Nusbaum C."/>
        </authorList>
    </citation>
    <scope>NUCLEOTIDE SEQUENCE [LARGE SCALE GENOMIC DNA]</scope>
    <source>
        <strain evidence="7 8">DAOM BR117</strain>
    </source>
</reference>
<dbReference type="InParanoid" id="A0A0L0H7N0"/>
<feature type="coiled-coil region" evidence="4">
    <location>
        <begin position="403"/>
        <end position="430"/>
    </location>
</feature>
<feature type="region of interest" description="Disordered" evidence="5">
    <location>
        <begin position="1"/>
        <end position="175"/>
    </location>
</feature>
<feature type="compositionally biased region" description="Polar residues" evidence="5">
    <location>
        <begin position="48"/>
        <end position="67"/>
    </location>
</feature>
<evidence type="ECO:0000313" key="8">
    <source>
        <dbReference type="Proteomes" id="UP000053201"/>
    </source>
</evidence>
<organism evidence="7 8">
    <name type="scientific">Spizellomyces punctatus (strain DAOM BR117)</name>
    <dbReference type="NCBI Taxonomy" id="645134"/>
    <lineage>
        <taxon>Eukaryota</taxon>
        <taxon>Fungi</taxon>
        <taxon>Fungi incertae sedis</taxon>
        <taxon>Chytridiomycota</taxon>
        <taxon>Chytridiomycota incertae sedis</taxon>
        <taxon>Chytridiomycetes</taxon>
        <taxon>Spizellomycetales</taxon>
        <taxon>Spizellomycetaceae</taxon>
        <taxon>Spizellomyces</taxon>
    </lineage>
</organism>
<dbReference type="VEuPathDB" id="FungiDB:SPPG_07021"/>
<keyword evidence="8" id="KW-1185">Reference proteome</keyword>
<dbReference type="GO" id="GO:0036064">
    <property type="term" value="C:ciliary basal body"/>
    <property type="evidence" value="ECO:0007669"/>
    <property type="project" value="TreeGrafter"/>
</dbReference>
<feature type="compositionally biased region" description="Polar residues" evidence="5">
    <location>
        <begin position="161"/>
        <end position="171"/>
    </location>
</feature>
<dbReference type="GeneID" id="27690270"/>
<comment type="subcellular location">
    <subcellularLocation>
        <location evidence="1">Cell projection</location>
        <location evidence="1">Cilium</location>
    </subcellularLocation>
</comment>
<feature type="compositionally biased region" description="Basic and acidic residues" evidence="5">
    <location>
        <begin position="261"/>
        <end position="274"/>
    </location>
</feature>
<dbReference type="PANTHER" id="PTHR15654">
    <property type="entry name" value="COILED-COIL DOMAIN-CONTAINING PROTEIN 113-RELATED"/>
    <property type="match status" value="1"/>
</dbReference>
<dbReference type="AlphaFoldDB" id="A0A0L0H7N0"/>
<proteinExistence type="predicted"/>
<feature type="compositionally biased region" description="Polar residues" evidence="5">
    <location>
        <begin position="140"/>
        <end position="154"/>
    </location>
</feature>